<dbReference type="AlphaFoldDB" id="A0A0K2TA47"/>
<accession>A0A0K2TA47</accession>
<organism evidence="1">
    <name type="scientific">Lepeophtheirus salmonis</name>
    <name type="common">Salmon louse</name>
    <name type="synonym">Caligus salmonis</name>
    <dbReference type="NCBI Taxonomy" id="72036"/>
    <lineage>
        <taxon>Eukaryota</taxon>
        <taxon>Metazoa</taxon>
        <taxon>Ecdysozoa</taxon>
        <taxon>Arthropoda</taxon>
        <taxon>Crustacea</taxon>
        <taxon>Multicrustacea</taxon>
        <taxon>Hexanauplia</taxon>
        <taxon>Copepoda</taxon>
        <taxon>Siphonostomatoida</taxon>
        <taxon>Caligidae</taxon>
        <taxon>Lepeophtheirus</taxon>
    </lineage>
</organism>
<protein>
    <submittedName>
        <fullName evidence="1">Uncharacterized protein</fullName>
    </submittedName>
</protein>
<sequence length="104" mass="12507">YFIFSISPNLKSKYVNKARWLNQWTKKIPDVFNSYLNVVDLWRITINSYIILYTSCTPSLRNVTFKDETPYFIFKHLSYTISSNTKLFSQPYYSFFPSRLFTLD</sequence>
<name>A0A0K2TA47_LEPSM</name>
<dbReference type="EMBL" id="HACA01005502">
    <property type="protein sequence ID" value="CDW22863.1"/>
    <property type="molecule type" value="Transcribed_RNA"/>
</dbReference>
<feature type="non-terminal residue" evidence="1">
    <location>
        <position position="1"/>
    </location>
</feature>
<evidence type="ECO:0000313" key="1">
    <source>
        <dbReference type="EMBL" id="CDW22863.1"/>
    </source>
</evidence>
<reference evidence="1" key="1">
    <citation type="submission" date="2014-05" db="EMBL/GenBank/DDBJ databases">
        <authorList>
            <person name="Chronopoulou M."/>
        </authorList>
    </citation>
    <scope>NUCLEOTIDE SEQUENCE</scope>
    <source>
        <tissue evidence="1">Whole organism</tissue>
    </source>
</reference>
<proteinExistence type="predicted"/>